<accession>A0A9D4AUR5</accession>
<reference evidence="1" key="1">
    <citation type="submission" date="2021-09" db="EMBL/GenBank/DDBJ databases">
        <title>The genome of Mauremys mutica provides insights into the evolution of semi-aquatic lifestyle.</title>
        <authorList>
            <person name="Gong S."/>
            <person name="Gao Y."/>
        </authorList>
    </citation>
    <scope>NUCLEOTIDE SEQUENCE</scope>
    <source>
        <strain evidence="1">MM-2020</strain>
        <tissue evidence="1">Muscle</tissue>
    </source>
</reference>
<comment type="caution">
    <text evidence="1">The sequence shown here is derived from an EMBL/GenBank/DDBJ whole genome shotgun (WGS) entry which is preliminary data.</text>
</comment>
<proteinExistence type="predicted"/>
<protein>
    <submittedName>
        <fullName evidence="1">Uncharacterized protein</fullName>
    </submittedName>
</protein>
<sequence length="125" mass="14192">MMNTMATGWVDRHLAPKQIIWLSFMQVKHAQNIPPGSGPAGEGMLNLRMCALGWCLVGGTRNLMEQVEQPRILNLQFPEVHCYHQERMAGFTLVTTSGWCRKMDEPFHHGICQSKQRIPEQGVCD</sequence>
<evidence type="ECO:0000313" key="2">
    <source>
        <dbReference type="Proteomes" id="UP000827986"/>
    </source>
</evidence>
<name>A0A9D4AUR5_9SAUR</name>
<evidence type="ECO:0000313" key="1">
    <source>
        <dbReference type="EMBL" id="KAH1169260.1"/>
    </source>
</evidence>
<dbReference type="Proteomes" id="UP000827986">
    <property type="component" value="Unassembled WGS sequence"/>
</dbReference>
<keyword evidence="2" id="KW-1185">Reference proteome</keyword>
<dbReference type="AlphaFoldDB" id="A0A9D4AUR5"/>
<organism evidence="1 2">
    <name type="scientific">Mauremys mutica</name>
    <name type="common">yellowpond turtle</name>
    <dbReference type="NCBI Taxonomy" id="74926"/>
    <lineage>
        <taxon>Eukaryota</taxon>
        <taxon>Metazoa</taxon>
        <taxon>Chordata</taxon>
        <taxon>Craniata</taxon>
        <taxon>Vertebrata</taxon>
        <taxon>Euteleostomi</taxon>
        <taxon>Archelosauria</taxon>
        <taxon>Testudinata</taxon>
        <taxon>Testudines</taxon>
        <taxon>Cryptodira</taxon>
        <taxon>Durocryptodira</taxon>
        <taxon>Testudinoidea</taxon>
        <taxon>Geoemydidae</taxon>
        <taxon>Geoemydinae</taxon>
        <taxon>Mauremys</taxon>
    </lineage>
</organism>
<gene>
    <name evidence="1" type="ORF">KIL84_013850</name>
</gene>
<dbReference type="EMBL" id="JAHDVG010000485">
    <property type="protein sequence ID" value="KAH1169260.1"/>
    <property type="molecule type" value="Genomic_DNA"/>
</dbReference>